<evidence type="ECO:0000256" key="1">
    <source>
        <dbReference type="SAM" id="MobiDB-lite"/>
    </source>
</evidence>
<dbReference type="Proteomes" id="UP000789342">
    <property type="component" value="Unassembled WGS sequence"/>
</dbReference>
<feature type="non-terminal residue" evidence="2">
    <location>
        <position position="40"/>
    </location>
</feature>
<protein>
    <submittedName>
        <fullName evidence="2">16856_t:CDS:1</fullName>
    </submittedName>
</protein>
<evidence type="ECO:0000313" key="2">
    <source>
        <dbReference type="EMBL" id="CAG8583429.1"/>
    </source>
</evidence>
<feature type="region of interest" description="Disordered" evidence="1">
    <location>
        <begin position="1"/>
        <end position="40"/>
    </location>
</feature>
<evidence type="ECO:0000313" key="3">
    <source>
        <dbReference type="Proteomes" id="UP000789342"/>
    </source>
</evidence>
<comment type="caution">
    <text evidence="2">The sequence shown here is derived from an EMBL/GenBank/DDBJ whole genome shotgun (WGS) entry which is preliminary data.</text>
</comment>
<name>A0A9N9C1I0_9GLOM</name>
<reference evidence="2" key="1">
    <citation type="submission" date="2021-06" db="EMBL/GenBank/DDBJ databases">
        <authorList>
            <person name="Kallberg Y."/>
            <person name="Tangrot J."/>
            <person name="Rosling A."/>
        </authorList>
    </citation>
    <scope>NUCLEOTIDE SEQUENCE</scope>
    <source>
        <strain evidence="2">CL551</strain>
    </source>
</reference>
<dbReference type="AlphaFoldDB" id="A0A9N9C1I0"/>
<dbReference type="EMBL" id="CAJVPV010005031">
    <property type="protein sequence ID" value="CAG8583429.1"/>
    <property type="molecule type" value="Genomic_DNA"/>
</dbReference>
<feature type="compositionally biased region" description="Polar residues" evidence="1">
    <location>
        <begin position="1"/>
        <end position="10"/>
    </location>
</feature>
<gene>
    <name evidence="2" type="ORF">AMORRO_LOCUS7013</name>
</gene>
<sequence>NAKSDPNGTEGNMEEQKLEVSEETSSSGDIRNKILVTADT</sequence>
<organism evidence="2 3">
    <name type="scientific">Acaulospora morrowiae</name>
    <dbReference type="NCBI Taxonomy" id="94023"/>
    <lineage>
        <taxon>Eukaryota</taxon>
        <taxon>Fungi</taxon>
        <taxon>Fungi incertae sedis</taxon>
        <taxon>Mucoromycota</taxon>
        <taxon>Glomeromycotina</taxon>
        <taxon>Glomeromycetes</taxon>
        <taxon>Diversisporales</taxon>
        <taxon>Acaulosporaceae</taxon>
        <taxon>Acaulospora</taxon>
    </lineage>
</organism>
<proteinExistence type="predicted"/>
<accession>A0A9N9C1I0</accession>
<keyword evidence="3" id="KW-1185">Reference proteome</keyword>